<feature type="compositionally biased region" description="Basic residues" evidence="2">
    <location>
        <begin position="39"/>
        <end position="48"/>
    </location>
</feature>
<comment type="caution">
    <text evidence="3">The sequence shown here is derived from an EMBL/GenBank/DDBJ whole genome shotgun (WGS) entry which is preliminary data.</text>
</comment>
<dbReference type="Gene3D" id="2.40.260.10">
    <property type="entry name" value="Sortase"/>
    <property type="match status" value="1"/>
</dbReference>
<reference evidence="3" key="2">
    <citation type="submission" date="2020-09" db="EMBL/GenBank/DDBJ databases">
        <authorList>
            <person name="Sun Q."/>
            <person name="Ohkuma M."/>
        </authorList>
    </citation>
    <scope>NUCLEOTIDE SEQUENCE</scope>
    <source>
        <strain evidence="3">JCM 4434</strain>
    </source>
</reference>
<dbReference type="GO" id="GO:0016787">
    <property type="term" value="F:hydrolase activity"/>
    <property type="evidence" value="ECO:0007669"/>
    <property type="project" value="UniProtKB-KW"/>
</dbReference>
<dbReference type="CDD" id="cd05829">
    <property type="entry name" value="Sortase_F"/>
    <property type="match status" value="1"/>
</dbReference>
<accession>A0A8H9LNJ3</accession>
<dbReference type="InterPro" id="IPR023365">
    <property type="entry name" value="Sortase_dom-sf"/>
</dbReference>
<feature type="region of interest" description="Disordered" evidence="2">
    <location>
        <begin position="1"/>
        <end position="53"/>
    </location>
</feature>
<evidence type="ECO:0000256" key="1">
    <source>
        <dbReference type="ARBA" id="ARBA00022801"/>
    </source>
</evidence>
<sequence length="267" mass="26987">MRVADTGPESAGHPGALPLHPAGRGSGAGAPRAAGTAKRGGRGGRRAARPGPGILRRSVFGAAGLLCVVLGTSLALSGRDTPVVRIETSGHAPAAAAPTPTAPARTTPVGAPTASARTLAASPPTRLLIPAISVDAPVTDLGLNADGTVQVPSADHADQVGWYRNGPTPGEAGPAVLIGHLDTRNGPAVFRRLPELHPGDLIRIRRSDGGSVDFKVRSLLQAAKDHFPTDAVYGDTPGPALRLITCGGRIGSDGHWTDNIIVLADPA</sequence>
<dbReference type="Proteomes" id="UP000610124">
    <property type="component" value="Unassembled WGS sequence"/>
</dbReference>
<dbReference type="AlphaFoldDB" id="A0A8H9LNJ3"/>
<dbReference type="NCBIfam" id="NF033748">
    <property type="entry name" value="class_F_sortase"/>
    <property type="match status" value="1"/>
</dbReference>
<evidence type="ECO:0000313" key="3">
    <source>
        <dbReference type="EMBL" id="GGU87154.1"/>
    </source>
</evidence>
<dbReference type="InterPro" id="IPR005754">
    <property type="entry name" value="Sortase"/>
</dbReference>
<feature type="region of interest" description="Disordered" evidence="2">
    <location>
        <begin position="90"/>
        <end position="111"/>
    </location>
</feature>
<name>A0A8H9LNJ3_KITAU</name>
<evidence type="ECO:0008006" key="5">
    <source>
        <dbReference type="Google" id="ProtNLM"/>
    </source>
</evidence>
<keyword evidence="1" id="KW-0378">Hydrolase</keyword>
<proteinExistence type="predicted"/>
<protein>
    <recommendedName>
        <fullName evidence="5">Class F sortase</fullName>
    </recommendedName>
</protein>
<dbReference type="InterPro" id="IPR042001">
    <property type="entry name" value="Sortase_F"/>
</dbReference>
<gene>
    <name evidence="3" type="ORF">GCM10010502_44450</name>
</gene>
<reference evidence="3" key="1">
    <citation type="journal article" date="2014" name="Int. J. Syst. Evol. Microbiol.">
        <title>Complete genome sequence of Corynebacterium casei LMG S-19264T (=DSM 44701T), isolated from a smear-ripened cheese.</title>
        <authorList>
            <consortium name="US DOE Joint Genome Institute (JGI-PGF)"/>
            <person name="Walter F."/>
            <person name="Albersmeier A."/>
            <person name="Kalinowski J."/>
            <person name="Ruckert C."/>
        </authorList>
    </citation>
    <scope>NUCLEOTIDE SEQUENCE</scope>
    <source>
        <strain evidence="3">JCM 4434</strain>
    </source>
</reference>
<feature type="compositionally biased region" description="Low complexity" evidence="2">
    <location>
        <begin position="92"/>
        <end position="111"/>
    </location>
</feature>
<evidence type="ECO:0000313" key="4">
    <source>
        <dbReference type="Proteomes" id="UP000610124"/>
    </source>
</evidence>
<dbReference type="EMBL" id="BMUB01000010">
    <property type="protein sequence ID" value="GGU87154.1"/>
    <property type="molecule type" value="Genomic_DNA"/>
</dbReference>
<dbReference type="Pfam" id="PF04203">
    <property type="entry name" value="Sortase"/>
    <property type="match status" value="1"/>
</dbReference>
<organism evidence="3 4">
    <name type="scientific">Kitasatospora aureofaciens</name>
    <name type="common">Streptomyces aureofaciens</name>
    <dbReference type="NCBI Taxonomy" id="1894"/>
    <lineage>
        <taxon>Bacteria</taxon>
        <taxon>Bacillati</taxon>
        <taxon>Actinomycetota</taxon>
        <taxon>Actinomycetes</taxon>
        <taxon>Kitasatosporales</taxon>
        <taxon>Streptomycetaceae</taxon>
        <taxon>Kitasatospora</taxon>
    </lineage>
</organism>
<dbReference type="SUPFAM" id="SSF63817">
    <property type="entry name" value="Sortase"/>
    <property type="match status" value="1"/>
</dbReference>
<evidence type="ECO:0000256" key="2">
    <source>
        <dbReference type="SAM" id="MobiDB-lite"/>
    </source>
</evidence>